<sequence length="399" mass="44040">MRLFQKKPPTPAEAGRVQTRPASHPFGVLDSYVPLLTPETRLYAAMREAIPVIDAALFKIERLIGGFRLRCGDAGAEKLLGEFTRSVPVGAGGLGLEKFVCSYLDSLLLYGSAVGEIVLTKDKRRIAGLYNSPLDSLSIQAGDNPLEVKICRRDERGRDVPLPMPQLILFTALNPQPGRVCGDSVLKSLPFVSSVLLKIYNAVGQNFDRLGNLRFAVTYKPSGDGLDRAYAKERAMQIAKEWSEGMAASRAGDIRDFIAVGDVDIKVIGADNQMIDCNLPARQMLEQIVAKLSIPPFMLGLSWSTTERMSQQQADILSNELSFYRRMLNPMIERIAGLFLGMNGYSCKPTVEWDVLNFNDEMQAAQTRLYNAQAAQIEQEHGLTPTKIPIDISTAEELL</sequence>
<dbReference type="EMBL" id="ACEC01000043">
    <property type="protein sequence ID" value="EEG31126.1"/>
    <property type="molecule type" value="Genomic_DNA"/>
</dbReference>
<comment type="caution">
    <text evidence="1">The sequence shown here is derived from an EMBL/GenBank/DDBJ whole genome shotgun (WGS) entry which is preliminary data.</text>
</comment>
<accession>C0EBK8</accession>
<evidence type="ECO:0000313" key="1">
    <source>
        <dbReference type="EMBL" id="EEG31126.1"/>
    </source>
</evidence>
<reference evidence="1 2" key="1">
    <citation type="submission" date="2009-01" db="EMBL/GenBank/DDBJ databases">
        <authorList>
            <person name="Fulton L."/>
            <person name="Clifton S."/>
            <person name="Fulton B."/>
            <person name="Xu J."/>
            <person name="Minx P."/>
            <person name="Pepin K.H."/>
            <person name="Johnson M."/>
            <person name="Bhonagiri V."/>
            <person name="Nash W.E."/>
            <person name="Mardis E.R."/>
            <person name="Wilson R.K."/>
        </authorList>
    </citation>
    <scope>NUCLEOTIDE SEQUENCE [LARGE SCALE GENOMIC DNA]</scope>
    <source>
        <strain evidence="1 2">DSM 5476</strain>
    </source>
</reference>
<evidence type="ECO:0008006" key="3">
    <source>
        <dbReference type="Google" id="ProtNLM"/>
    </source>
</evidence>
<dbReference type="HOGENOM" id="CLU_705652_0_0_9"/>
<protein>
    <recommendedName>
        <fullName evidence="3">Phage portal protein, HK97 family</fullName>
    </recommendedName>
</protein>
<dbReference type="eggNOG" id="ENOG502ZA34">
    <property type="taxonomic scope" value="Bacteria"/>
</dbReference>
<keyword evidence="2" id="KW-1185">Reference proteome</keyword>
<organism evidence="1 2">
    <name type="scientific">[Clostridium] methylpentosum DSM 5476</name>
    <dbReference type="NCBI Taxonomy" id="537013"/>
    <lineage>
        <taxon>Bacteria</taxon>
        <taxon>Bacillati</taxon>
        <taxon>Bacillota</taxon>
        <taxon>Clostridia</taxon>
        <taxon>Eubacteriales</taxon>
        <taxon>Oscillospiraceae</taxon>
        <taxon>Oscillospiraceae incertae sedis</taxon>
    </lineage>
</organism>
<proteinExistence type="predicted"/>
<name>C0EBK8_9FIRM</name>
<evidence type="ECO:0000313" key="2">
    <source>
        <dbReference type="Proteomes" id="UP000003340"/>
    </source>
</evidence>
<dbReference type="STRING" id="537013.CLOSTMETH_01226"/>
<dbReference type="Proteomes" id="UP000003340">
    <property type="component" value="Unassembled WGS sequence"/>
</dbReference>
<reference evidence="1 2" key="2">
    <citation type="submission" date="2009-02" db="EMBL/GenBank/DDBJ databases">
        <title>Draft genome sequence of Clostridium methylpentosum (DSM 5476).</title>
        <authorList>
            <person name="Sudarsanam P."/>
            <person name="Ley R."/>
            <person name="Guruge J."/>
            <person name="Turnbaugh P.J."/>
            <person name="Mahowald M."/>
            <person name="Liep D."/>
            <person name="Gordon J."/>
        </authorList>
    </citation>
    <scope>NUCLEOTIDE SEQUENCE [LARGE SCALE GENOMIC DNA]</scope>
    <source>
        <strain evidence="1 2">DSM 5476</strain>
    </source>
</reference>
<dbReference type="AlphaFoldDB" id="C0EBK8"/>
<gene>
    <name evidence="1" type="ORF">CLOSTMETH_01226</name>
</gene>